<proteinExistence type="predicted"/>
<accession>A0AC35FLF5</accession>
<organism evidence="1 2">
    <name type="scientific">Panagrolaimus sp. PS1159</name>
    <dbReference type="NCBI Taxonomy" id="55785"/>
    <lineage>
        <taxon>Eukaryota</taxon>
        <taxon>Metazoa</taxon>
        <taxon>Ecdysozoa</taxon>
        <taxon>Nematoda</taxon>
        <taxon>Chromadorea</taxon>
        <taxon>Rhabditida</taxon>
        <taxon>Tylenchina</taxon>
        <taxon>Panagrolaimomorpha</taxon>
        <taxon>Panagrolaimoidea</taxon>
        <taxon>Panagrolaimidae</taxon>
        <taxon>Panagrolaimus</taxon>
    </lineage>
</organism>
<dbReference type="WBParaSite" id="PS1159_v2.g18131.t1">
    <property type="protein sequence ID" value="PS1159_v2.g18131.t1"/>
    <property type="gene ID" value="PS1159_v2.g18131"/>
</dbReference>
<sequence length="212" mass="23770">MSSKQTLNQCLKTQLGNVVCGQGPTVTNTPAKNVHVFTVASKYSNPDKLYDKVIEEHIKLDVGGLNGDPKLTEKEIAVRHFNETYQRDEDGTFVVRLPWKTDNPDLKSNLGLAFARLQSTFLNLQKKGLATEYIKFYDVHKQRKFIECVENGLAPEPEKIVHYLAHHAVVKESATTPLRAVFDCSAKQHPNDHSLNNLLYAGPPDMPDLIGM</sequence>
<reference evidence="2" key="1">
    <citation type="submission" date="2022-11" db="UniProtKB">
        <authorList>
            <consortium name="WormBaseParasite"/>
        </authorList>
    </citation>
    <scope>IDENTIFICATION</scope>
</reference>
<dbReference type="Proteomes" id="UP000887580">
    <property type="component" value="Unplaced"/>
</dbReference>
<name>A0AC35FLF5_9BILA</name>
<evidence type="ECO:0000313" key="2">
    <source>
        <dbReference type="WBParaSite" id="PS1159_v2.g18131.t1"/>
    </source>
</evidence>
<protein>
    <submittedName>
        <fullName evidence="2">Uncharacterized protein</fullName>
    </submittedName>
</protein>
<evidence type="ECO:0000313" key="1">
    <source>
        <dbReference type="Proteomes" id="UP000887580"/>
    </source>
</evidence>